<dbReference type="PROSITE" id="PS51257">
    <property type="entry name" value="PROKAR_LIPOPROTEIN"/>
    <property type="match status" value="1"/>
</dbReference>
<dbReference type="InterPro" id="IPR043426">
    <property type="entry name" value="MltB-like"/>
</dbReference>
<keyword evidence="2" id="KW-0732">Signal</keyword>
<dbReference type="AlphaFoldDB" id="A0A336N680"/>
<dbReference type="InterPro" id="IPR031304">
    <property type="entry name" value="SLT_2"/>
</dbReference>
<dbReference type="SUPFAM" id="SSF53955">
    <property type="entry name" value="Lysozyme-like"/>
    <property type="match status" value="1"/>
</dbReference>
<evidence type="ECO:0000256" key="2">
    <source>
        <dbReference type="SAM" id="SignalP"/>
    </source>
</evidence>
<dbReference type="Pfam" id="PF13406">
    <property type="entry name" value="SLT_2"/>
    <property type="match status" value="1"/>
</dbReference>
<evidence type="ECO:0000313" key="4">
    <source>
        <dbReference type="EMBL" id="SSZ29829.1"/>
    </source>
</evidence>
<feature type="domain" description="Transglycosylase SLT" evidence="3">
    <location>
        <begin position="56"/>
        <end position="358"/>
    </location>
</feature>
<evidence type="ECO:0000256" key="1">
    <source>
        <dbReference type="SAM" id="MobiDB-lite"/>
    </source>
</evidence>
<dbReference type="GO" id="GO:0009253">
    <property type="term" value="P:peptidoglycan catabolic process"/>
    <property type="evidence" value="ECO:0007669"/>
    <property type="project" value="TreeGrafter"/>
</dbReference>
<dbReference type="InterPro" id="IPR023346">
    <property type="entry name" value="Lysozyme-like_dom_sf"/>
</dbReference>
<dbReference type="STRING" id="732.ADJ80_07395"/>
<dbReference type="EC" id="4.2.2.-" evidence="4"/>
<dbReference type="CDD" id="cd13399">
    <property type="entry name" value="Slt35-like"/>
    <property type="match status" value="1"/>
</dbReference>
<protein>
    <submittedName>
        <fullName evidence="4">Membrane-bound lytic murein transglycosylase B</fullName>
        <ecNumber evidence="4">4.2.2.-</ecNumber>
    </submittedName>
</protein>
<organism evidence="4 5">
    <name type="scientific">Aggregatibacter aphrophilus</name>
    <name type="common">Haemophilus aphrophilus</name>
    <dbReference type="NCBI Taxonomy" id="732"/>
    <lineage>
        <taxon>Bacteria</taxon>
        <taxon>Pseudomonadati</taxon>
        <taxon>Pseudomonadota</taxon>
        <taxon>Gammaproteobacteria</taxon>
        <taxon>Pasteurellales</taxon>
        <taxon>Pasteurellaceae</taxon>
        <taxon>Aggregatibacter</taxon>
    </lineage>
</organism>
<dbReference type="PANTHER" id="PTHR30163">
    <property type="entry name" value="MEMBRANE-BOUND LYTIC MUREIN TRANSGLYCOSYLASE B"/>
    <property type="match status" value="1"/>
</dbReference>
<accession>A0A336N680</accession>
<dbReference type="FunFam" id="1.10.8.350:FF:000001">
    <property type="entry name" value="Lytic murein transglycosylase B"/>
    <property type="match status" value="1"/>
</dbReference>
<dbReference type="Proteomes" id="UP000253728">
    <property type="component" value="Unassembled WGS sequence"/>
</dbReference>
<dbReference type="Gene3D" id="1.10.530.10">
    <property type="match status" value="1"/>
</dbReference>
<dbReference type="Gene3D" id="1.10.8.350">
    <property type="entry name" value="Bacterial muramidase"/>
    <property type="match status" value="1"/>
</dbReference>
<dbReference type="EMBL" id="UFSP01000002">
    <property type="protein sequence ID" value="SSZ29829.1"/>
    <property type="molecule type" value="Genomic_DNA"/>
</dbReference>
<dbReference type="NCBIfam" id="TIGR02283">
    <property type="entry name" value="MltB_2"/>
    <property type="match status" value="1"/>
</dbReference>
<dbReference type="InterPro" id="IPR011970">
    <property type="entry name" value="MltB_2"/>
</dbReference>
<reference evidence="4 5" key="1">
    <citation type="submission" date="2018-06" db="EMBL/GenBank/DDBJ databases">
        <authorList>
            <consortium name="Pathogen Informatics"/>
            <person name="Doyle S."/>
        </authorList>
    </citation>
    <scope>NUCLEOTIDE SEQUENCE [LARGE SCALE GENOMIC DNA]</scope>
    <source>
        <strain evidence="4 5">NCTC5908</strain>
    </source>
</reference>
<sequence length="387" mass="43470">MKFRTLFKISSISTALFLAGCASNSDSQGQTTPTENSVTTVSTNAVYNKPRTLDNFNDYVNFLKGKAAAEGVSVDVLNAQNNINYVQKSVDLDDQQAGRIRKRDPNEPPVINPNGTTNYLNRVLTPNKVDIAETRYWEQLPQLENASQKFGVPKNYLMALWGMESSFGYYQGSYDVLSVLATLAFDGRREALFSKEFIAAMKMLQRDHIQRYKMLGSWAGAMGQTQFMPSSYLSYAADGNNDGEKNIWTEHYDVFASIANYLHTVGWNDKLPWGVEVALIQPLDIALSGTEEGKKRSLSSWQSMGVALKYQTPETRQKLTALSGADLWLVRPDKELGRAFLVTNNFRTLLHWNKSNYLRLVLACLRKGLSKGLGDNLKVEFALDIYM</sequence>
<feature type="signal peptide" evidence="2">
    <location>
        <begin position="1"/>
        <end position="24"/>
    </location>
</feature>
<name>A0A336N680_AGGAP</name>
<feature type="region of interest" description="Disordered" evidence="1">
    <location>
        <begin position="96"/>
        <end position="115"/>
    </location>
</feature>
<evidence type="ECO:0000259" key="3">
    <source>
        <dbReference type="Pfam" id="PF13406"/>
    </source>
</evidence>
<gene>
    <name evidence="4" type="primary">mltB</name>
    <name evidence="4" type="ORF">NCTC5908_01635</name>
</gene>
<evidence type="ECO:0000313" key="5">
    <source>
        <dbReference type="Proteomes" id="UP000253728"/>
    </source>
</evidence>
<dbReference type="PANTHER" id="PTHR30163:SF8">
    <property type="entry name" value="LYTIC MUREIN TRANSGLYCOSYLASE"/>
    <property type="match status" value="1"/>
</dbReference>
<keyword evidence="4" id="KW-0456">Lyase</keyword>
<proteinExistence type="predicted"/>
<feature type="chain" id="PRO_5016295055" evidence="2">
    <location>
        <begin position="25"/>
        <end position="387"/>
    </location>
</feature>
<dbReference type="GO" id="GO:0008933">
    <property type="term" value="F:peptidoglycan lytic transglycosylase activity"/>
    <property type="evidence" value="ECO:0007669"/>
    <property type="project" value="TreeGrafter"/>
</dbReference>